<dbReference type="GO" id="GO:0009052">
    <property type="term" value="P:pentose-phosphate shunt, non-oxidative branch"/>
    <property type="evidence" value="ECO:0007669"/>
    <property type="project" value="UniProtKB-UniRule"/>
</dbReference>
<organism evidence="4 5">
    <name type="scientific">Limosilactobacillus fastidiosus</name>
    <dbReference type="NCBI Taxonomy" id="2759855"/>
    <lineage>
        <taxon>Bacteria</taxon>
        <taxon>Bacillati</taxon>
        <taxon>Bacillota</taxon>
        <taxon>Bacilli</taxon>
        <taxon>Lactobacillales</taxon>
        <taxon>Lactobacillaceae</taxon>
        <taxon>Limosilactobacillus</taxon>
    </lineage>
</organism>
<dbReference type="SUPFAM" id="SSF100950">
    <property type="entry name" value="NagB/RpiA/CoA transferase-like"/>
    <property type="match status" value="1"/>
</dbReference>
<dbReference type="Proteomes" id="UP000518255">
    <property type="component" value="Unassembled WGS sequence"/>
</dbReference>
<dbReference type="FunFam" id="3.40.50.1360:FF:000001">
    <property type="entry name" value="Ribose-5-phosphate isomerase A"/>
    <property type="match status" value="1"/>
</dbReference>
<comment type="catalytic activity">
    <reaction evidence="1 3">
        <text>aldehydo-D-ribose 5-phosphate = D-ribulose 5-phosphate</text>
        <dbReference type="Rhea" id="RHEA:14657"/>
        <dbReference type="ChEBI" id="CHEBI:58121"/>
        <dbReference type="ChEBI" id="CHEBI:58273"/>
        <dbReference type="EC" id="5.3.1.6"/>
    </reaction>
</comment>
<dbReference type="UniPathway" id="UPA00115">
    <property type="reaction ID" value="UER00412"/>
</dbReference>
<dbReference type="GO" id="GO:0004751">
    <property type="term" value="F:ribose-5-phosphate isomerase activity"/>
    <property type="evidence" value="ECO:0007669"/>
    <property type="project" value="UniProtKB-UniRule"/>
</dbReference>
<comment type="similarity">
    <text evidence="3">Belongs to the ribose 5-phosphate isomerase family.</text>
</comment>
<comment type="caution">
    <text evidence="4">The sequence shown here is derived from an EMBL/GenBank/DDBJ whole genome shotgun (WGS) entry which is preliminary data.</text>
</comment>
<name>A0A7W3YCL3_9LACO</name>
<dbReference type="InterPro" id="IPR020672">
    <property type="entry name" value="Ribose5P_isomerase_typA_subgr"/>
</dbReference>
<feature type="binding site" evidence="3">
    <location>
        <begin position="85"/>
        <end position="88"/>
    </location>
    <ligand>
        <name>substrate</name>
    </ligand>
</feature>
<dbReference type="InterPro" id="IPR037171">
    <property type="entry name" value="NagB/RpiA_transferase-like"/>
</dbReference>
<dbReference type="SUPFAM" id="SSF75445">
    <property type="entry name" value="D-ribose-5-phosphate isomerase (RpiA), lid domain"/>
    <property type="match status" value="1"/>
</dbReference>
<sequence length="230" mass="25626">MNQDELKQQVGREAVKYIRPGMVVGLGTGSTVHCLVEVLGEHIKNGDLTDIVCVTTSNRTTRQAESLGIKVEEIDDVDHIDLTIDGADEISDDFQGIKGGGGALLWEKIVSNYSDHVMWIVDESKLVHHLGAFPLPVEVTPYGSQHLFTKLARRGYNPTWRMLPDNSDKFRTHQRNFIIDLHLEEINDPFALHKELIGMVGLIEDGLFLNQVNDVLVGTQDGAKLLHARP</sequence>
<dbReference type="RefSeq" id="WP_182581307.1">
    <property type="nucleotide sequence ID" value="NZ_JACIUY010000061.1"/>
</dbReference>
<evidence type="ECO:0000256" key="2">
    <source>
        <dbReference type="ARBA" id="ARBA00023235"/>
    </source>
</evidence>
<feature type="binding site" evidence="3">
    <location>
        <begin position="98"/>
        <end position="101"/>
    </location>
    <ligand>
        <name>substrate</name>
    </ligand>
</feature>
<dbReference type="PANTHER" id="PTHR11934:SF0">
    <property type="entry name" value="RIBOSE-5-PHOSPHATE ISOMERASE"/>
    <property type="match status" value="1"/>
</dbReference>
<dbReference type="Gene3D" id="3.30.70.260">
    <property type="match status" value="1"/>
</dbReference>
<dbReference type="InterPro" id="IPR004788">
    <property type="entry name" value="Ribose5P_isomerase_type_A"/>
</dbReference>
<dbReference type="AlphaFoldDB" id="A0A7W3YCL3"/>
<comment type="pathway">
    <text evidence="3">Carbohydrate degradation; pentose phosphate pathway; D-ribose 5-phosphate from D-ribulose 5-phosphate (non-oxidative stage): step 1/1.</text>
</comment>
<feature type="binding site" evidence="3">
    <location>
        <begin position="28"/>
        <end position="31"/>
    </location>
    <ligand>
        <name>substrate</name>
    </ligand>
</feature>
<feature type="binding site" evidence="3">
    <location>
        <position position="125"/>
    </location>
    <ligand>
        <name>substrate</name>
    </ligand>
</feature>
<dbReference type="PANTHER" id="PTHR11934">
    <property type="entry name" value="RIBOSE-5-PHOSPHATE ISOMERASE"/>
    <property type="match status" value="1"/>
</dbReference>
<protein>
    <recommendedName>
        <fullName evidence="3">Ribose-5-phosphate isomerase A</fullName>
        <ecNumber evidence="3">5.3.1.6</ecNumber>
    </recommendedName>
    <alternativeName>
        <fullName evidence="3">Phosphoriboisomerase A</fullName>
        <shortName evidence="3">PRI</shortName>
    </alternativeName>
</protein>
<dbReference type="EMBL" id="JACIUY010000061">
    <property type="protein sequence ID" value="MBB1086433.1"/>
    <property type="molecule type" value="Genomic_DNA"/>
</dbReference>
<dbReference type="NCBIfam" id="TIGR00021">
    <property type="entry name" value="rpiA"/>
    <property type="match status" value="1"/>
</dbReference>
<gene>
    <name evidence="3 4" type="primary">rpiA</name>
    <name evidence="4" type="ORF">H5R63_06520</name>
</gene>
<dbReference type="EC" id="5.3.1.6" evidence="3"/>
<evidence type="ECO:0000256" key="1">
    <source>
        <dbReference type="ARBA" id="ARBA00001713"/>
    </source>
</evidence>
<reference evidence="4 5" key="1">
    <citation type="submission" date="2020-07" db="EMBL/GenBank/DDBJ databases">
        <title>Description of Limosilactobacillus balticus sp. nov., Limosilactobacillus agrestis sp. nov., Limosilactobacillus albertensis sp. nov., Limosilactobacillus rudii sp. nov., Limosilactobacillus fastidiosus sp. nov., five novel Limosilactobacillus species isolated from the vertebrate gastrointestinal tract, and proposal of 6 subspecies of Limosilactobacillus reuteri adapted to the gastrointestinal tract of specific vertebrate hosts.</title>
        <authorList>
            <person name="Li F."/>
            <person name="Cheng C."/>
            <person name="Zheng J."/>
            <person name="Quevedo R.M."/>
            <person name="Li J."/>
            <person name="Roos S."/>
            <person name="Gaenzle M.G."/>
            <person name="Walter J."/>
        </authorList>
    </citation>
    <scope>NUCLEOTIDE SEQUENCE [LARGE SCALE GENOMIC DNA]</scope>
    <source>
        <strain evidence="4 5">WF-MA3-C</strain>
    </source>
</reference>
<evidence type="ECO:0000256" key="3">
    <source>
        <dbReference type="HAMAP-Rule" id="MF_00170"/>
    </source>
</evidence>
<dbReference type="Pfam" id="PF06026">
    <property type="entry name" value="Rib_5-P_isom_A"/>
    <property type="match status" value="1"/>
</dbReference>
<accession>A0A7W3YCL3</accession>
<dbReference type="HAMAP" id="MF_00170">
    <property type="entry name" value="Rib_5P_isom_A"/>
    <property type="match status" value="1"/>
</dbReference>
<evidence type="ECO:0000313" key="4">
    <source>
        <dbReference type="EMBL" id="MBB1086433.1"/>
    </source>
</evidence>
<dbReference type="GO" id="GO:0005829">
    <property type="term" value="C:cytosol"/>
    <property type="evidence" value="ECO:0007669"/>
    <property type="project" value="TreeGrafter"/>
</dbReference>
<feature type="active site" description="Proton acceptor" evidence="3">
    <location>
        <position position="107"/>
    </location>
</feature>
<comment type="function">
    <text evidence="3">Catalyzes the reversible conversion of ribose-5-phosphate to ribulose 5-phosphate.</text>
</comment>
<dbReference type="Gene3D" id="3.40.50.1360">
    <property type="match status" value="1"/>
</dbReference>
<dbReference type="GO" id="GO:0006014">
    <property type="term" value="P:D-ribose metabolic process"/>
    <property type="evidence" value="ECO:0007669"/>
    <property type="project" value="TreeGrafter"/>
</dbReference>
<comment type="subunit">
    <text evidence="3">Homodimer.</text>
</comment>
<proteinExistence type="inferred from homology"/>
<keyword evidence="2 3" id="KW-0413">Isomerase</keyword>
<dbReference type="CDD" id="cd01398">
    <property type="entry name" value="RPI_A"/>
    <property type="match status" value="1"/>
</dbReference>
<evidence type="ECO:0000313" key="5">
    <source>
        <dbReference type="Proteomes" id="UP000518255"/>
    </source>
</evidence>
<dbReference type="NCBIfam" id="NF001924">
    <property type="entry name" value="PRK00702.1"/>
    <property type="match status" value="1"/>
</dbReference>